<gene>
    <name evidence="2" type="ORF">J8657_00860</name>
</gene>
<feature type="domain" description="3'-5' exoribonuclease Rv2179c-like" evidence="1">
    <location>
        <begin position="2"/>
        <end position="177"/>
    </location>
</feature>
<keyword evidence="3" id="KW-1185">Reference proteome</keyword>
<dbReference type="Pfam" id="PF16473">
    <property type="entry name" value="Rv2179c-like"/>
    <property type="match status" value="1"/>
</dbReference>
<dbReference type="InterPro" id="IPR036397">
    <property type="entry name" value="RNaseH_sf"/>
</dbReference>
<dbReference type="InterPro" id="IPR033390">
    <property type="entry name" value="Rv2179c-like"/>
</dbReference>
<dbReference type="RefSeq" id="WP_210174014.1">
    <property type="nucleotide sequence ID" value="NZ_JAGJWX010000002.1"/>
</dbReference>
<dbReference type="Gene3D" id="3.30.420.10">
    <property type="entry name" value="Ribonuclease H-like superfamily/Ribonuclease H"/>
    <property type="match status" value="1"/>
</dbReference>
<dbReference type="Proteomes" id="UP000810130">
    <property type="component" value="Unassembled WGS sequence"/>
</dbReference>
<evidence type="ECO:0000259" key="1">
    <source>
        <dbReference type="Pfam" id="PF16473"/>
    </source>
</evidence>
<dbReference type="InterPro" id="IPR012337">
    <property type="entry name" value="RNaseH-like_sf"/>
</dbReference>
<dbReference type="SUPFAM" id="SSF53098">
    <property type="entry name" value="Ribonuclease H-like"/>
    <property type="match status" value="1"/>
</dbReference>
<accession>A0ABS5B6R8</accession>
<dbReference type="EMBL" id="JAGJWX010000002">
    <property type="protein sequence ID" value="MBP2856146.1"/>
    <property type="molecule type" value="Genomic_DNA"/>
</dbReference>
<organism evidence="2 3">
    <name type="scientific">Dickeya oryzae</name>
    <dbReference type="NCBI Taxonomy" id="1240404"/>
    <lineage>
        <taxon>Bacteria</taxon>
        <taxon>Pseudomonadati</taxon>
        <taxon>Pseudomonadota</taxon>
        <taxon>Gammaproteobacteria</taxon>
        <taxon>Enterobacterales</taxon>
        <taxon>Pectobacteriaceae</taxon>
        <taxon>Dickeya</taxon>
    </lineage>
</organism>
<name>A0ABS5B6R8_9GAMM</name>
<evidence type="ECO:0000313" key="2">
    <source>
        <dbReference type="EMBL" id="MBP2856146.1"/>
    </source>
</evidence>
<reference evidence="2 3" key="1">
    <citation type="submission" date="2021-04" db="EMBL/GenBank/DDBJ databases">
        <title>Genomic and host-range diversity within the Dickeya zeae complex, identification of D. zeae and D. oryzae members, proposal of two novel subspecies D. zeae subsp. zeae subsp. nov. and D. zeae subsp. dombae subsp. nov.</title>
        <authorList>
            <person name="Van Gijsegem F."/>
            <person name="Hugouvieux-Cotte-Pattat N."/>
        </authorList>
    </citation>
    <scope>NUCLEOTIDE SEQUENCE [LARGE SCALE GENOMIC DNA]</scope>
    <source>
        <strain evidence="2 3">FVG03</strain>
    </source>
</reference>
<evidence type="ECO:0000313" key="3">
    <source>
        <dbReference type="Proteomes" id="UP000810130"/>
    </source>
</evidence>
<protein>
    <submittedName>
        <fullName evidence="2">3'-5' exoribonuclease</fullName>
    </submittedName>
</protein>
<sequence>MNHLMIDLEVMGKTPQAPIVAIGAVFFEPSTGEFGPEFYSPITLSSSMSTGGIPDAGTIMFWLDQSDAARAAIRVDAQPLIVVLHAMSEFVNSNSNPKYVQVWGNGASFDNVILRETCSRECFGDIWQWFNDRDVRTIVELGRTIGFNPKKDMPFDGEQHNALDDARHQAKYVSAIWQRLFAPHQK</sequence>
<proteinExistence type="predicted"/>
<comment type="caution">
    <text evidence="2">The sequence shown here is derived from an EMBL/GenBank/DDBJ whole genome shotgun (WGS) entry which is preliminary data.</text>
</comment>